<sequence>MPQGVAPVGFQLRTGETLPIFPAGCTVDPGHNDTLAACCAAVGSTPTQEDGIFGCPYTAGFTPAANQTFGACALERGASSSCAPADRANAAAASAQPLGWNSVSWGMSCLLIGIVSSLLFS</sequence>
<evidence type="ECO:0000313" key="1">
    <source>
        <dbReference type="EMBL" id="KAF7342325.1"/>
    </source>
</evidence>
<name>A0A8H7CLQ7_9AGAR</name>
<keyword evidence="2" id="KW-1185">Reference proteome</keyword>
<comment type="caution">
    <text evidence="1">The sequence shown here is derived from an EMBL/GenBank/DDBJ whole genome shotgun (WGS) entry which is preliminary data.</text>
</comment>
<dbReference type="OrthoDB" id="2908893at2759"/>
<proteinExistence type="predicted"/>
<evidence type="ECO:0000313" key="2">
    <source>
        <dbReference type="Proteomes" id="UP000620124"/>
    </source>
</evidence>
<gene>
    <name evidence="1" type="ORF">MVEN_01820900</name>
</gene>
<dbReference type="AlphaFoldDB" id="A0A8H7CLQ7"/>
<dbReference type="EMBL" id="JACAZI010000017">
    <property type="protein sequence ID" value="KAF7342325.1"/>
    <property type="molecule type" value="Genomic_DNA"/>
</dbReference>
<protein>
    <submittedName>
        <fullName evidence="1">Uncharacterized protein</fullName>
    </submittedName>
</protein>
<organism evidence="1 2">
    <name type="scientific">Mycena venus</name>
    <dbReference type="NCBI Taxonomy" id="2733690"/>
    <lineage>
        <taxon>Eukaryota</taxon>
        <taxon>Fungi</taxon>
        <taxon>Dikarya</taxon>
        <taxon>Basidiomycota</taxon>
        <taxon>Agaricomycotina</taxon>
        <taxon>Agaricomycetes</taxon>
        <taxon>Agaricomycetidae</taxon>
        <taxon>Agaricales</taxon>
        <taxon>Marasmiineae</taxon>
        <taxon>Mycenaceae</taxon>
        <taxon>Mycena</taxon>
    </lineage>
</organism>
<dbReference type="Proteomes" id="UP000620124">
    <property type="component" value="Unassembled WGS sequence"/>
</dbReference>
<accession>A0A8H7CLQ7</accession>
<reference evidence="1" key="1">
    <citation type="submission" date="2020-05" db="EMBL/GenBank/DDBJ databases">
        <title>Mycena genomes resolve the evolution of fungal bioluminescence.</title>
        <authorList>
            <person name="Tsai I.J."/>
        </authorList>
    </citation>
    <scope>NUCLEOTIDE SEQUENCE</scope>
    <source>
        <strain evidence="1">CCC161011</strain>
    </source>
</reference>